<proteinExistence type="predicted"/>
<evidence type="ECO:0000313" key="1">
    <source>
        <dbReference type="EMBL" id="KII65453.1"/>
    </source>
</evidence>
<dbReference type="Proteomes" id="UP000031668">
    <property type="component" value="Unassembled WGS sequence"/>
</dbReference>
<name>A0A0C2J8L4_THEKT</name>
<dbReference type="EMBL" id="JWZT01003823">
    <property type="protein sequence ID" value="KII65453.1"/>
    <property type="molecule type" value="Genomic_DNA"/>
</dbReference>
<protein>
    <submittedName>
        <fullName evidence="1">Uncharacterized protein</fullName>
    </submittedName>
</protein>
<reference evidence="1 2" key="1">
    <citation type="journal article" date="2014" name="Genome Biol. Evol.">
        <title>The genome of the myxosporean Thelohanellus kitauei shows adaptations to nutrient acquisition within its fish host.</title>
        <authorList>
            <person name="Yang Y."/>
            <person name="Xiong J."/>
            <person name="Zhou Z."/>
            <person name="Huo F."/>
            <person name="Miao W."/>
            <person name="Ran C."/>
            <person name="Liu Y."/>
            <person name="Zhang J."/>
            <person name="Feng J."/>
            <person name="Wang M."/>
            <person name="Wang M."/>
            <person name="Wang L."/>
            <person name="Yao B."/>
        </authorList>
    </citation>
    <scope>NUCLEOTIDE SEQUENCE [LARGE SCALE GENOMIC DNA]</scope>
    <source>
        <strain evidence="1">Wuqing</strain>
    </source>
</reference>
<accession>A0A0C2J8L4</accession>
<comment type="caution">
    <text evidence="1">The sequence shown here is derived from an EMBL/GenBank/DDBJ whole genome shotgun (WGS) entry which is preliminary data.</text>
</comment>
<evidence type="ECO:0000313" key="2">
    <source>
        <dbReference type="Proteomes" id="UP000031668"/>
    </source>
</evidence>
<dbReference type="AlphaFoldDB" id="A0A0C2J8L4"/>
<organism evidence="1 2">
    <name type="scientific">Thelohanellus kitauei</name>
    <name type="common">Myxosporean</name>
    <dbReference type="NCBI Taxonomy" id="669202"/>
    <lineage>
        <taxon>Eukaryota</taxon>
        <taxon>Metazoa</taxon>
        <taxon>Cnidaria</taxon>
        <taxon>Myxozoa</taxon>
        <taxon>Myxosporea</taxon>
        <taxon>Bivalvulida</taxon>
        <taxon>Platysporina</taxon>
        <taxon>Myxobolidae</taxon>
        <taxon>Thelohanellus</taxon>
    </lineage>
</organism>
<gene>
    <name evidence="1" type="ORF">RF11_11624</name>
</gene>
<sequence>MENCTISCQVLRVLTLVVSMSKRFTDCLCNDDDYKVTKHYFENVLHYNPSLVYREYLPNEHTKLVEAVIDCSFRYARISQFYLVSIFELEYSQRIFACCDSIKPKISPLPEPDWPDKFAAQFANFQNEKRNEHCQMISERLKSCITADFRQVSEQHIERKYFI</sequence>
<keyword evidence="2" id="KW-1185">Reference proteome</keyword>